<name>A0ABN9T3P4_9DINO</name>
<proteinExistence type="predicted"/>
<comment type="caution">
    <text evidence="1">The sequence shown here is derived from an EMBL/GenBank/DDBJ whole genome shotgun (WGS) entry which is preliminary data.</text>
</comment>
<evidence type="ECO:0000313" key="1">
    <source>
        <dbReference type="EMBL" id="CAK0839606.1"/>
    </source>
</evidence>
<dbReference type="Proteomes" id="UP001189429">
    <property type="component" value="Unassembled WGS sequence"/>
</dbReference>
<accession>A0ABN9T3P4</accession>
<keyword evidence="2" id="KW-1185">Reference proteome</keyword>
<evidence type="ECO:0000313" key="2">
    <source>
        <dbReference type="Proteomes" id="UP001189429"/>
    </source>
</evidence>
<gene>
    <name evidence="1" type="ORF">PCOR1329_LOCUS35255</name>
</gene>
<protein>
    <submittedName>
        <fullName evidence="1">Uncharacterized protein</fullName>
    </submittedName>
</protein>
<reference evidence="1" key="1">
    <citation type="submission" date="2023-10" db="EMBL/GenBank/DDBJ databases">
        <authorList>
            <person name="Chen Y."/>
            <person name="Shah S."/>
            <person name="Dougan E. K."/>
            <person name="Thang M."/>
            <person name="Chan C."/>
        </authorList>
    </citation>
    <scope>NUCLEOTIDE SEQUENCE [LARGE SCALE GENOMIC DNA]</scope>
</reference>
<organism evidence="1 2">
    <name type="scientific">Prorocentrum cordatum</name>
    <dbReference type="NCBI Taxonomy" id="2364126"/>
    <lineage>
        <taxon>Eukaryota</taxon>
        <taxon>Sar</taxon>
        <taxon>Alveolata</taxon>
        <taxon>Dinophyceae</taxon>
        <taxon>Prorocentrales</taxon>
        <taxon>Prorocentraceae</taxon>
        <taxon>Prorocentrum</taxon>
    </lineage>
</organism>
<dbReference type="EMBL" id="CAUYUJ010014308">
    <property type="protein sequence ID" value="CAK0839606.1"/>
    <property type="molecule type" value="Genomic_DNA"/>
</dbReference>
<sequence length="58" mass="6785">MSRDEYREDIDTKMRYFLYAGSHAVDLQKKKRLETNAQHCAIRQAALLKLDAEESVQV</sequence>